<name>A0A444WBV1_9FLAO</name>
<dbReference type="RefSeq" id="WP_129750764.1">
    <property type="nucleotide sequence ID" value="NZ_JUIW01000005.1"/>
</dbReference>
<comment type="caution">
    <text evidence="1">The sequence shown here is derived from an EMBL/GenBank/DDBJ whole genome shotgun (WGS) entry which is preliminary data.</text>
</comment>
<proteinExistence type="predicted"/>
<keyword evidence="2" id="KW-1185">Reference proteome</keyword>
<evidence type="ECO:0000313" key="2">
    <source>
        <dbReference type="Proteomes" id="UP000289775"/>
    </source>
</evidence>
<evidence type="ECO:0000313" key="1">
    <source>
        <dbReference type="EMBL" id="RYJ43286.1"/>
    </source>
</evidence>
<dbReference type="Proteomes" id="UP000289775">
    <property type="component" value="Unassembled WGS sequence"/>
</dbReference>
<sequence>MRKAAVVLSLLLFGSCQYFDKRVPDEEELLQQRRAQIDMQTVSSYPSIGECDSVIDSEQRKECFFSSMARLVQERLDRDTLSLLYPEIDTIEIKVTIYPDASLTFEPQFPNDSVAYNKSKIDSLLRSRLADFPTVEPAQKEGIPVKSQFILPVIINVE</sequence>
<dbReference type="EMBL" id="JUIW01000005">
    <property type="protein sequence ID" value="RYJ43286.1"/>
    <property type="molecule type" value="Genomic_DNA"/>
</dbReference>
<dbReference type="AlphaFoldDB" id="A0A444WBV1"/>
<evidence type="ECO:0008006" key="3">
    <source>
        <dbReference type="Google" id="ProtNLM"/>
    </source>
</evidence>
<accession>A0A444WBV1</accession>
<organism evidence="1 2">
    <name type="scientific">Flavobacterium beibuense</name>
    <dbReference type="NCBI Taxonomy" id="657326"/>
    <lineage>
        <taxon>Bacteria</taxon>
        <taxon>Pseudomonadati</taxon>
        <taxon>Bacteroidota</taxon>
        <taxon>Flavobacteriia</taxon>
        <taxon>Flavobacteriales</taxon>
        <taxon>Flavobacteriaceae</taxon>
        <taxon>Flavobacterium</taxon>
    </lineage>
</organism>
<protein>
    <recommendedName>
        <fullName evidence="3">Lipoprotein</fullName>
    </recommendedName>
</protein>
<gene>
    <name evidence="1" type="ORF">NU09_1624</name>
</gene>
<dbReference type="PROSITE" id="PS51257">
    <property type="entry name" value="PROKAR_LIPOPROTEIN"/>
    <property type="match status" value="1"/>
</dbReference>
<reference evidence="1 2" key="1">
    <citation type="submission" date="2014-12" db="EMBL/GenBank/DDBJ databases">
        <title>Genome sequence of Flavobacterium beibuense RSKm HC5.</title>
        <authorList>
            <person name="Kim J.F."/>
            <person name="Song J.Y."/>
            <person name="Kwak M.-J."/>
            <person name="Lee S.-W."/>
        </authorList>
    </citation>
    <scope>NUCLEOTIDE SEQUENCE [LARGE SCALE GENOMIC DNA]</scope>
    <source>
        <strain evidence="1 2">RSKm HC5</strain>
    </source>
</reference>
<dbReference type="OrthoDB" id="1191002at2"/>